<evidence type="ECO:0000256" key="4">
    <source>
        <dbReference type="ARBA" id="ARBA00022722"/>
    </source>
</evidence>
<keyword evidence="10" id="KW-0645">Protease</keyword>
<evidence type="ECO:0000256" key="1">
    <source>
        <dbReference type="ARBA" id="ARBA00010875"/>
    </source>
</evidence>
<evidence type="ECO:0000256" key="2">
    <source>
        <dbReference type="ARBA" id="ARBA00022517"/>
    </source>
</evidence>
<evidence type="ECO:0000256" key="9">
    <source>
        <dbReference type="HAMAP-Rule" id="MF_00009"/>
    </source>
</evidence>
<keyword evidence="8 9" id="KW-0862">Zinc</keyword>
<dbReference type="GO" id="GO:0006508">
    <property type="term" value="P:proteolysis"/>
    <property type="evidence" value="ECO:0007669"/>
    <property type="project" value="UniProtKB-KW"/>
</dbReference>
<keyword evidence="3 9" id="KW-0698">rRNA processing</keyword>
<dbReference type="PANTHER" id="PTHR46986:SF1">
    <property type="entry name" value="ENDORIBONUCLEASE YBEY, CHLOROPLASTIC"/>
    <property type="match status" value="1"/>
</dbReference>
<reference evidence="10 11" key="1">
    <citation type="submission" date="2019-01" db="EMBL/GenBank/DDBJ databases">
        <authorList>
            <consortium name="Pathogen Informatics"/>
        </authorList>
    </citation>
    <scope>NUCLEOTIDE SEQUENCE [LARGE SCALE GENOMIC DNA]</scope>
    <source>
        <strain evidence="10 11">NCTC10118</strain>
    </source>
</reference>
<evidence type="ECO:0000256" key="6">
    <source>
        <dbReference type="ARBA" id="ARBA00022759"/>
    </source>
</evidence>
<dbReference type="RefSeq" id="WP_120160992.1">
    <property type="nucleotide sequence ID" value="NZ_AP018135.1"/>
</dbReference>
<evidence type="ECO:0000313" key="10">
    <source>
        <dbReference type="EMBL" id="VEU62919.1"/>
    </source>
</evidence>
<sequence>MKSQQITINFNNKIKAPTIFEAESYQILKNFINYFKLTKKQSIILDVSIVSRNEIKSLNKTYRNKNYITDILSFDFGDAELYDKLPLLHLGELVICWDRVKRQAKRYNHSIKREFCYLFTHGLVHLQGYDHEEEQERLIMNSIVDAIFNPLKITRKDQDYETRNT</sequence>
<comment type="function">
    <text evidence="9">Single strand-specific metallo-endoribonuclease involved in late-stage 70S ribosome quality control and in maturation of the 3' terminus of the 16S rRNA.</text>
</comment>
<keyword evidence="7 9" id="KW-0378">Hydrolase</keyword>
<dbReference type="GO" id="GO:0004521">
    <property type="term" value="F:RNA endonuclease activity"/>
    <property type="evidence" value="ECO:0007669"/>
    <property type="project" value="UniProtKB-UniRule"/>
</dbReference>
<evidence type="ECO:0000256" key="5">
    <source>
        <dbReference type="ARBA" id="ARBA00022723"/>
    </source>
</evidence>
<dbReference type="NCBIfam" id="TIGR00043">
    <property type="entry name" value="rRNA maturation RNase YbeY"/>
    <property type="match status" value="1"/>
</dbReference>
<protein>
    <recommendedName>
        <fullName evidence="9">Endoribonuclease YbeY</fullName>
        <ecNumber evidence="9">3.1.-.-</ecNumber>
    </recommendedName>
</protein>
<keyword evidence="4 9" id="KW-0540">Nuclease</keyword>
<dbReference type="GO" id="GO:0008270">
    <property type="term" value="F:zinc ion binding"/>
    <property type="evidence" value="ECO:0007669"/>
    <property type="project" value="UniProtKB-UniRule"/>
</dbReference>
<dbReference type="GO" id="GO:0004222">
    <property type="term" value="F:metalloendopeptidase activity"/>
    <property type="evidence" value="ECO:0007669"/>
    <property type="project" value="InterPro"/>
</dbReference>
<keyword evidence="5 9" id="KW-0479">Metal-binding</keyword>
<accession>A0A224AZC1</accession>
<keyword evidence="10" id="KW-0482">Metalloprotease</keyword>
<name>A0A224AZC1_9BACT</name>
<proteinExistence type="inferred from homology"/>
<comment type="subcellular location">
    <subcellularLocation>
        <location evidence="9">Cytoplasm</location>
    </subcellularLocation>
</comment>
<organism evidence="10 11">
    <name type="scientific">Mycoplasmopsis bovirhinis</name>
    <dbReference type="NCBI Taxonomy" id="29553"/>
    <lineage>
        <taxon>Bacteria</taxon>
        <taxon>Bacillati</taxon>
        <taxon>Mycoplasmatota</taxon>
        <taxon>Mycoplasmoidales</taxon>
        <taxon>Metamycoplasmataceae</taxon>
        <taxon>Mycoplasmopsis</taxon>
    </lineage>
</organism>
<keyword evidence="6 9" id="KW-0255">Endonuclease</keyword>
<evidence type="ECO:0000256" key="7">
    <source>
        <dbReference type="ARBA" id="ARBA00022801"/>
    </source>
</evidence>
<comment type="similarity">
    <text evidence="1 9">Belongs to the endoribonuclease YbeY family.</text>
</comment>
<dbReference type="PROSITE" id="PS01306">
    <property type="entry name" value="UPF0054"/>
    <property type="match status" value="1"/>
</dbReference>
<feature type="binding site" evidence="9">
    <location>
        <position position="125"/>
    </location>
    <ligand>
        <name>Zn(2+)</name>
        <dbReference type="ChEBI" id="CHEBI:29105"/>
        <note>catalytic</note>
    </ligand>
</feature>
<dbReference type="GO" id="GO:0005737">
    <property type="term" value="C:cytoplasm"/>
    <property type="evidence" value="ECO:0007669"/>
    <property type="project" value="UniProtKB-SubCell"/>
</dbReference>
<dbReference type="AlphaFoldDB" id="A0A224AZC1"/>
<feature type="binding site" evidence="9">
    <location>
        <position position="121"/>
    </location>
    <ligand>
        <name>Zn(2+)</name>
        <dbReference type="ChEBI" id="CHEBI:29105"/>
        <note>catalytic</note>
    </ligand>
</feature>
<gene>
    <name evidence="9" type="primary">ybeY</name>
    <name evidence="10" type="ORF">NCTC10118_00202</name>
</gene>
<dbReference type="InterPro" id="IPR002036">
    <property type="entry name" value="YbeY"/>
</dbReference>
<keyword evidence="11" id="KW-1185">Reference proteome</keyword>
<evidence type="ECO:0000256" key="3">
    <source>
        <dbReference type="ARBA" id="ARBA00022552"/>
    </source>
</evidence>
<dbReference type="OrthoDB" id="9807740at2"/>
<dbReference type="Pfam" id="PF02130">
    <property type="entry name" value="YbeY"/>
    <property type="match status" value="1"/>
</dbReference>
<dbReference type="Gene3D" id="3.40.390.30">
    <property type="entry name" value="Metalloproteases ('zincins'), catalytic domain"/>
    <property type="match status" value="1"/>
</dbReference>
<feature type="binding site" evidence="9">
    <location>
        <position position="131"/>
    </location>
    <ligand>
        <name>Zn(2+)</name>
        <dbReference type="ChEBI" id="CHEBI:29105"/>
        <note>catalytic</note>
    </ligand>
</feature>
<dbReference type="GO" id="GO:0006364">
    <property type="term" value="P:rRNA processing"/>
    <property type="evidence" value="ECO:0007669"/>
    <property type="project" value="UniProtKB-UniRule"/>
</dbReference>
<dbReference type="HAMAP" id="MF_00009">
    <property type="entry name" value="Endoribonucl_YbeY"/>
    <property type="match status" value="1"/>
</dbReference>
<dbReference type="PANTHER" id="PTHR46986">
    <property type="entry name" value="ENDORIBONUCLEASE YBEY, CHLOROPLASTIC"/>
    <property type="match status" value="1"/>
</dbReference>
<dbReference type="Proteomes" id="UP000289952">
    <property type="component" value="Chromosome"/>
</dbReference>
<dbReference type="EC" id="3.1.-.-" evidence="9"/>
<dbReference type="EMBL" id="LR214972">
    <property type="protein sequence ID" value="VEU62919.1"/>
    <property type="molecule type" value="Genomic_DNA"/>
</dbReference>
<comment type="cofactor">
    <cofactor evidence="9">
        <name>Zn(2+)</name>
        <dbReference type="ChEBI" id="CHEBI:29105"/>
    </cofactor>
    <text evidence="9">Binds 1 zinc ion.</text>
</comment>
<dbReference type="SUPFAM" id="SSF55486">
    <property type="entry name" value="Metalloproteases ('zincins'), catalytic domain"/>
    <property type="match status" value="1"/>
</dbReference>
<evidence type="ECO:0000313" key="11">
    <source>
        <dbReference type="Proteomes" id="UP000289952"/>
    </source>
</evidence>
<evidence type="ECO:0000256" key="8">
    <source>
        <dbReference type="ARBA" id="ARBA00022833"/>
    </source>
</evidence>
<keyword evidence="9" id="KW-0963">Cytoplasm</keyword>
<dbReference type="InterPro" id="IPR023091">
    <property type="entry name" value="MetalPrtase_cat_dom_sf_prd"/>
</dbReference>
<dbReference type="InterPro" id="IPR020549">
    <property type="entry name" value="YbeY_CS"/>
</dbReference>
<keyword evidence="2 9" id="KW-0690">Ribosome biogenesis</keyword>